<evidence type="ECO:0000256" key="5">
    <source>
        <dbReference type="SAM" id="SignalP"/>
    </source>
</evidence>
<evidence type="ECO:0000256" key="1">
    <source>
        <dbReference type="ARBA" id="ARBA00022452"/>
    </source>
</evidence>
<dbReference type="Pfam" id="PF03865">
    <property type="entry name" value="ShlB"/>
    <property type="match status" value="1"/>
</dbReference>
<dbReference type="InterPro" id="IPR027282">
    <property type="entry name" value="TPS"/>
</dbReference>
<evidence type="ECO:0000313" key="10">
    <source>
        <dbReference type="Proteomes" id="UP000313645"/>
    </source>
</evidence>
<dbReference type="InterPro" id="IPR013686">
    <property type="entry name" value="Polypept-transport_assoc_ShlB"/>
</dbReference>
<evidence type="ECO:0000256" key="3">
    <source>
        <dbReference type="ARBA" id="ARBA00023237"/>
    </source>
</evidence>
<dbReference type="Gene3D" id="3.10.20.310">
    <property type="entry name" value="membrane protein fhac"/>
    <property type="match status" value="1"/>
</dbReference>
<keyword evidence="1" id="KW-1134">Transmembrane beta strand</keyword>
<evidence type="ECO:0000256" key="4">
    <source>
        <dbReference type="SAM" id="MobiDB-lite"/>
    </source>
</evidence>
<feature type="domain" description="Polypeptide-transport-associated ShlB-type" evidence="7">
    <location>
        <begin position="83"/>
        <end position="160"/>
    </location>
</feature>
<keyword evidence="10" id="KW-1185">Reference proteome</keyword>
<reference evidence="9 10" key="1">
    <citation type="submission" date="2019-02" db="EMBL/GenBank/DDBJ databases">
        <title>Marinobacter halodurans sp. nov., a marine bacterium isolated from sea tidal flat.</title>
        <authorList>
            <person name="Yoo Y."/>
            <person name="Lee D.W."/>
            <person name="Kim B.S."/>
            <person name="Kim J.-J."/>
        </authorList>
    </citation>
    <scope>NUCLEOTIDE SEQUENCE [LARGE SCALE GENOMIC DNA]</scope>
    <source>
        <strain evidence="9 10">YJ-S3-2</strain>
    </source>
</reference>
<feature type="signal peptide" evidence="5">
    <location>
        <begin position="1"/>
        <end position="25"/>
    </location>
</feature>
<feature type="chain" id="PRO_5046367337" evidence="5">
    <location>
        <begin position="26"/>
        <end position="570"/>
    </location>
</feature>
<dbReference type="Pfam" id="PF17287">
    <property type="entry name" value="POTRA_3"/>
    <property type="match status" value="1"/>
</dbReference>
<proteinExistence type="predicted"/>
<keyword evidence="3" id="KW-0998">Cell outer membrane</keyword>
<keyword evidence="1" id="KW-0472">Membrane</keyword>
<organism evidence="9 10">
    <name type="scientific">Marinobacter halodurans</name>
    <dbReference type="NCBI Taxonomy" id="2528979"/>
    <lineage>
        <taxon>Bacteria</taxon>
        <taxon>Pseudomonadati</taxon>
        <taxon>Pseudomonadota</taxon>
        <taxon>Gammaproteobacteria</taxon>
        <taxon>Pseudomonadales</taxon>
        <taxon>Marinobacteraceae</taxon>
        <taxon>Marinobacter</taxon>
    </lineage>
</organism>
<gene>
    <name evidence="9" type="ORF">EZI54_20125</name>
</gene>
<feature type="domain" description="Haemolysin activator HlyB C-terminal" evidence="6">
    <location>
        <begin position="218"/>
        <end position="520"/>
    </location>
</feature>
<evidence type="ECO:0000259" key="8">
    <source>
        <dbReference type="Pfam" id="PF17287"/>
    </source>
</evidence>
<dbReference type="PIRSF" id="PIRSF029745">
    <property type="entry name" value="FhaC"/>
    <property type="match status" value="1"/>
</dbReference>
<feature type="domain" description="ShlB POTRA" evidence="8">
    <location>
        <begin position="166"/>
        <end position="213"/>
    </location>
</feature>
<feature type="region of interest" description="Disordered" evidence="4">
    <location>
        <begin position="51"/>
        <end position="79"/>
    </location>
</feature>
<dbReference type="EMBL" id="SJDL01000043">
    <property type="protein sequence ID" value="TBW49084.1"/>
    <property type="molecule type" value="Genomic_DNA"/>
</dbReference>
<evidence type="ECO:0000259" key="7">
    <source>
        <dbReference type="Pfam" id="PF08479"/>
    </source>
</evidence>
<protein>
    <submittedName>
        <fullName evidence="9">ShlB/FhaC/HecB family hemolysin secretion/activation protein</fullName>
    </submittedName>
</protein>
<dbReference type="InterPro" id="IPR035251">
    <property type="entry name" value="ShlB_POTRA"/>
</dbReference>
<keyword evidence="5" id="KW-0732">Signal</keyword>
<dbReference type="InterPro" id="IPR051544">
    <property type="entry name" value="TPS_OM_transporter"/>
</dbReference>
<comment type="caution">
    <text evidence="9">The sequence shown here is derived from an EMBL/GenBank/DDBJ whole genome shotgun (WGS) entry which is preliminary data.</text>
</comment>
<dbReference type="Pfam" id="PF08479">
    <property type="entry name" value="POTRA_2"/>
    <property type="match status" value="1"/>
</dbReference>
<keyword evidence="2" id="KW-0812">Transmembrane</keyword>
<dbReference type="InterPro" id="IPR005565">
    <property type="entry name" value="Hemolysn_activator_HlyB_C"/>
</dbReference>
<accession>A0ABY1ZHF6</accession>
<evidence type="ECO:0000256" key="2">
    <source>
        <dbReference type="ARBA" id="ARBA00022692"/>
    </source>
</evidence>
<dbReference type="PANTHER" id="PTHR34597">
    <property type="entry name" value="SLR1661 PROTEIN"/>
    <property type="match status" value="1"/>
</dbReference>
<evidence type="ECO:0000259" key="6">
    <source>
        <dbReference type="Pfam" id="PF03865"/>
    </source>
</evidence>
<dbReference type="Proteomes" id="UP000313645">
    <property type="component" value="Unassembled WGS sequence"/>
</dbReference>
<dbReference type="PANTHER" id="PTHR34597:SF3">
    <property type="entry name" value="OUTER MEMBRANE TRANSPORTER CDIB"/>
    <property type="match status" value="1"/>
</dbReference>
<dbReference type="RefSeq" id="WP_131483678.1">
    <property type="nucleotide sequence ID" value="NZ_SJDL01000043.1"/>
</dbReference>
<name>A0ABY1ZHF6_9GAMM</name>
<dbReference type="Gene3D" id="2.40.160.50">
    <property type="entry name" value="membrane protein fhac: a member of the omp85/tpsb transporter family"/>
    <property type="match status" value="1"/>
</dbReference>
<sequence length="570" mass="63054">MKYNWPGFAVSGMLLVGLVSQSVWAQSVEEIGETVRKQQLEIREEQDKLQREKRQRELENDFQQLTPAPAREPEPETAGPCIDITSITFQGIRDLPDDLKEDVKRKARPFLDKCLALAQLADLVKQLNRLFLERGLVTTRAFLPEQSLNEGELQIRIVVGKVQGYESDSLTPRNITWAFPLDPGDVLNLRDIEQGLDQVNRLRSNNATIDMLPGEKPGQTVVNVKNHQGFWLGGRLSVEGDSIQQGDDYRGRLDVFADDLLGVDDALVINGNQSLAERSHSKSYGFGLDYSVPWRYNLFTLSGNQFKYENVVQGTNRTFVVSGDSQVIDASANRTLYRGQSTKLDGLVGLAAKKTNNYIEDARIDVSSRKLSIGRIEVRVKQFIGQDTTAFASLTAEHGLRILGADDDRQGGFPDDAQFRKYRFYGALNKPVWNWSVGLTGQYQHSPDRLPASEQVLAASSSLITGFNDFSLAGDSGGWLKLDIGSPYAALGFIPGFHANVAFSVLKGWVPRQSDNQPQHGSASAAEVAFRLMGQGLSLDVRVGKRIEAPAYTQAKADVPDVGLTLSYSI</sequence>
<evidence type="ECO:0000313" key="9">
    <source>
        <dbReference type="EMBL" id="TBW49084.1"/>
    </source>
</evidence>